<evidence type="ECO:0000256" key="5">
    <source>
        <dbReference type="SAM" id="SignalP"/>
    </source>
</evidence>
<dbReference type="InterPro" id="IPR036937">
    <property type="entry name" value="Adhesion_dom_fimbrial_sf"/>
</dbReference>
<protein>
    <submittedName>
        <fullName evidence="6">Fimbrial protein</fullName>
    </submittedName>
</protein>
<dbReference type="EMBL" id="BX640447">
    <property type="protein sequence ID" value="CAE33916.1"/>
    <property type="molecule type" value="Genomic_DNA"/>
</dbReference>
<evidence type="ECO:0000256" key="3">
    <source>
        <dbReference type="ARBA" id="ARBA00022729"/>
    </source>
</evidence>
<comment type="subcellular location">
    <subcellularLocation>
        <location evidence="1">Fimbrium</location>
    </subcellularLocation>
</comment>
<evidence type="ECO:0000313" key="7">
    <source>
        <dbReference type="Proteomes" id="UP000001027"/>
    </source>
</evidence>
<dbReference type="SUPFAM" id="SSF49401">
    <property type="entry name" value="Bacterial adhesins"/>
    <property type="match status" value="1"/>
</dbReference>
<evidence type="ECO:0000256" key="4">
    <source>
        <dbReference type="ARBA" id="ARBA00023263"/>
    </source>
</evidence>
<dbReference type="Pfam" id="PF16970">
    <property type="entry name" value="FimA"/>
    <property type="match status" value="1"/>
</dbReference>
<feature type="signal peptide" evidence="5">
    <location>
        <begin position="1"/>
        <end position="27"/>
    </location>
</feature>
<dbReference type="InterPro" id="IPR039458">
    <property type="entry name" value="FimA-like"/>
</dbReference>
<organism evidence="6 7">
    <name type="scientific">Bordetella bronchiseptica (strain ATCC BAA-588 / NCTC 13252 / RB50)</name>
    <name type="common">Alcaligenes bronchisepticus</name>
    <dbReference type="NCBI Taxonomy" id="257310"/>
    <lineage>
        <taxon>Bacteria</taxon>
        <taxon>Pseudomonadati</taxon>
        <taxon>Pseudomonadota</taxon>
        <taxon>Betaproteobacteria</taxon>
        <taxon>Burkholderiales</taxon>
        <taxon>Alcaligenaceae</taxon>
        <taxon>Bordetella</taxon>
    </lineage>
</organism>
<sequence length="210" mass="22222">MKQEFSSIQFKAALLAAGLVLQVPAHANDGTIVITGAITDTTCIIEDPSGPNHTKVVQLPKISKSALKVKGDQAGRTPFTISLKDCPADLGNGVKVYFEPGPTTNYATGDLKAYKLAYATNPNATPLNSIVAATPATGVEIRISNLDDSKIPMGVDVTNQRAQGFNPVEQTGDTNKRTVTMRYLASYVKADGDIQASAITTYVGFSVVYP</sequence>
<gene>
    <name evidence="6" type="ordered locus">BB3424</name>
</gene>
<keyword evidence="3 5" id="KW-0732">Signal</keyword>
<proteinExistence type="inferred from homology"/>
<accession>A0A0H3LXU2</accession>
<comment type="similarity">
    <text evidence="2">Belongs to the fimbrial protein family.</text>
</comment>
<evidence type="ECO:0000256" key="2">
    <source>
        <dbReference type="ARBA" id="ARBA00006671"/>
    </source>
</evidence>
<evidence type="ECO:0000256" key="1">
    <source>
        <dbReference type="ARBA" id="ARBA00004561"/>
    </source>
</evidence>
<dbReference type="RefSeq" id="WP_010926812.1">
    <property type="nucleotide sequence ID" value="NC_002927.3"/>
</dbReference>
<dbReference type="GO" id="GO:0009289">
    <property type="term" value="C:pilus"/>
    <property type="evidence" value="ECO:0007669"/>
    <property type="project" value="UniProtKB-SubCell"/>
</dbReference>
<dbReference type="Proteomes" id="UP000001027">
    <property type="component" value="Chromosome"/>
</dbReference>
<feature type="chain" id="PRO_5002615259" evidence="5">
    <location>
        <begin position="28"/>
        <end position="210"/>
    </location>
</feature>
<dbReference type="HOGENOM" id="CLU_088965_2_0_4"/>
<dbReference type="GO" id="GO:0043709">
    <property type="term" value="P:cell adhesion involved in single-species biofilm formation"/>
    <property type="evidence" value="ECO:0007669"/>
    <property type="project" value="TreeGrafter"/>
</dbReference>
<dbReference type="KEGG" id="bbr:BB3424"/>
<dbReference type="eggNOG" id="COG3539">
    <property type="taxonomic scope" value="Bacteria"/>
</dbReference>
<dbReference type="AlphaFoldDB" id="A0A0H3LXU2"/>
<dbReference type="Gene3D" id="2.60.40.1090">
    <property type="entry name" value="Fimbrial-type adhesion domain"/>
    <property type="match status" value="1"/>
</dbReference>
<dbReference type="PANTHER" id="PTHR33420">
    <property type="entry name" value="FIMBRIAL SUBUNIT ELFA-RELATED"/>
    <property type="match status" value="1"/>
</dbReference>
<evidence type="ECO:0000313" key="6">
    <source>
        <dbReference type="EMBL" id="CAE33916.1"/>
    </source>
</evidence>
<reference evidence="6 7" key="1">
    <citation type="journal article" date="2003" name="Nat. Genet.">
        <title>Comparative analysis of the genome sequences of Bordetella pertussis, Bordetella parapertussis and Bordetella bronchiseptica.</title>
        <authorList>
            <person name="Parkhill J."/>
            <person name="Sebaihia M."/>
            <person name="Preston A."/>
            <person name="Murphy L.D."/>
            <person name="Thomson N.R."/>
            <person name="Harris D.E."/>
            <person name="Holden M.T.G."/>
            <person name="Churcher C.M."/>
            <person name="Bentley S.D."/>
            <person name="Mungall K.L."/>
            <person name="Cerdeno-Tarraga A.-M."/>
            <person name="Temple L."/>
            <person name="James K.D."/>
            <person name="Harris B."/>
            <person name="Quail M.A."/>
            <person name="Achtman M."/>
            <person name="Atkin R."/>
            <person name="Baker S."/>
            <person name="Basham D."/>
            <person name="Bason N."/>
            <person name="Cherevach I."/>
            <person name="Chillingworth T."/>
            <person name="Collins M."/>
            <person name="Cronin A."/>
            <person name="Davis P."/>
            <person name="Doggett J."/>
            <person name="Feltwell T."/>
            <person name="Goble A."/>
            <person name="Hamlin N."/>
            <person name="Hauser H."/>
            <person name="Holroyd S."/>
            <person name="Jagels K."/>
            <person name="Leather S."/>
            <person name="Moule S."/>
            <person name="Norberczak H."/>
            <person name="O'Neil S."/>
            <person name="Ormond D."/>
            <person name="Price C."/>
            <person name="Rabbinowitsch E."/>
            <person name="Rutter S."/>
            <person name="Sanders M."/>
            <person name="Saunders D."/>
            <person name="Seeger K."/>
            <person name="Sharp S."/>
            <person name="Simmonds M."/>
            <person name="Skelton J."/>
            <person name="Squares R."/>
            <person name="Squares S."/>
            <person name="Stevens K."/>
            <person name="Unwin L."/>
            <person name="Whitehead S."/>
            <person name="Barrell B.G."/>
            <person name="Maskell D.J."/>
        </authorList>
    </citation>
    <scope>NUCLEOTIDE SEQUENCE [LARGE SCALE GENOMIC DNA]</scope>
    <source>
        <strain evidence="6 7">ATCC BAA-588 / NCTC 13252 / RB50</strain>
    </source>
</reference>
<name>A0A0H3LXU2_BORBR</name>
<keyword evidence="4" id="KW-0281">Fimbrium</keyword>
<dbReference type="GeneID" id="56477979"/>
<dbReference type="InterPro" id="IPR008966">
    <property type="entry name" value="Adhesion_dom_sf"/>
</dbReference>
<dbReference type="PANTHER" id="PTHR33420:SF3">
    <property type="entry name" value="FIMBRIAL SUBUNIT ELFA"/>
    <property type="match status" value="1"/>
</dbReference>
<dbReference type="InterPro" id="IPR050263">
    <property type="entry name" value="Bact_Fimbrial_Adh_Pro"/>
</dbReference>